<name>A0ACD3B2K3_9AGAR</name>
<keyword evidence="2" id="KW-1185">Reference proteome</keyword>
<protein>
    <submittedName>
        <fullName evidence="1">Uncharacterized protein</fullName>
    </submittedName>
</protein>
<organism evidence="1 2">
    <name type="scientific">Pluteus cervinus</name>
    <dbReference type="NCBI Taxonomy" id="181527"/>
    <lineage>
        <taxon>Eukaryota</taxon>
        <taxon>Fungi</taxon>
        <taxon>Dikarya</taxon>
        <taxon>Basidiomycota</taxon>
        <taxon>Agaricomycotina</taxon>
        <taxon>Agaricomycetes</taxon>
        <taxon>Agaricomycetidae</taxon>
        <taxon>Agaricales</taxon>
        <taxon>Pluteineae</taxon>
        <taxon>Pluteaceae</taxon>
        <taxon>Pluteus</taxon>
    </lineage>
</organism>
<dbReference type="Proteomes" id="UP000308600">
    <property type="component" value="Unassembled WGS sequence"/>
</dbReference>
<sequence length="865" mass="98716">MTGLRCDENGTFLQQPTPPPPFPPPPQNNRWHPFEDRAAFDFAFQEYVDDQSSITSINRRLETWSASLFASGRVAPWSNAQEMYETIDSIQHGPAPWKVYHFRYQGELPPNPPKWMMETYELCVRDSRQLLHFQLATPTFRDDIHYTPYQQFDQDGGRVWSNLMSGDWAWEQADLIAETPSTFGSTFIPIVIGSDKTTVSVATGHQQYHPVYMSLGNLSNTARRAQTHALLPVAFLPIPKTNRKQRKRRIWQKFCRQLYHACLELTFLPLLPGMTTPEVVHCPDGHFRKAIYGIGPYIADYPEQVWLAGIVQSWCPKCLARPTYLDNPLARPRTQAKTEFLITCFDPGTLWSDWGIRADVTPFTNAFPRADIHELLSPDLLHQVIKGAFQDHLVTWTCEYLTQEYPNARAMEIITDIDRRISAVPPFPGLRRFPDGRDFQQWTGDDSKALMKVYLGCVAGYLPSNMVQCLAALLDFTYLARRNALNNVHLQQMDDALDRYTHFRESYILAGFQTSIPRQHALQHYITSIRLFGSPNGLCSSITESKHIKAVKEPWRRSNRYKALIQMLRTIDRIDKLGAACADYTHRGMMRGTTLTYTIAVSVGVILPEYPIIHVAGDGDEWEDDIGPVSGPKDESDIVLSASYESTYPHFLDDLATHIHQARFPEAARRFLWSQLNPDSPIHPAQVPIQDLPYIVSRVFVHHSAVARFYAPSDLCGAGGMKQERIRSNPSWRGGDARWDTVFVETDSAQSGMRGFTIGRILLFFSFKYQGINYPCALVHWLVCHGDEPDPETGMWVVYPEYEGNGLRTLEVVHLGTIARAAHLIPAFGGETLPEDFEYTWSLDAFESYYVNPYADHHVHELIHR</sequence>
<gene>
    <name evidence="1" type="ORF">BDN72DRAFT_855779</name>
</gene>
<evidence type="ECO:0000313" key="1">
    <source>
        <dbReference type="EMBL" id="TFK72006.1"/>
    </source>
</evidence>
<accession>A0ACD3B2K3</accession>
<reference evidence="1 2" key="1">
    <citation type="journal article" date="2019" name="Nat. Ecol. Evol.">
        <title>Megaphylogeny resolves global patterns of mushroom evolution.</title>
        <authorList>
            <person name="Varga T."/>
            <person name="Krizsan K."/>
            <person name="Foldi C."/>
            <person name="Dima B."/>
            <person name="Sanchez-Garcia M."/>
            <person name="Sanchez-Ramirez S."/>
            <person name="Szollosi G.J."/>
            <person name="Szarkandi J.G."/>
            <person name="Papp V."/>
            <person name="Albert L."/>
            <person name="Andreopoulos W."/>
            <person name="Angelini C."/>
            <person name="Antonin V."/>
            <person name="Barry K.W."/>
            <person name="Bougher N.L."/>
            <person name="Buchanan P."/>
            <person name="Buyck B."/>
            <person name="Bense V."/>
            <person name="Catcheside P."/>
            <person name="Chovatia M."/>
            <person name="Cooper J."/>
            <person name="Damon W."/>
            <person name="Desjardin D."/>
            <person name="Finy P."/>
            <person name="Geml J."/>
            <person name="Haridas S."/>
            <person name="Hughes K."/>
            <person name="Justo A."/>
            <person name="Karasinski D."/>
            <person name="Kautmanova I."/>
            <person name="Kiss B."/>
            <person name="Kocsube S."/>
            <person name="Kotiranta H."/>
            <person name="LaButti K.M."/>
            <person name="Lechner B.E."/>
            <person name="Liimatainen K."/>
            <person name="Lipzen A."/>
            <person name="Lukacs Z."/>
            <person name="Mihaltcheva S."/>
            <person name="Morgado L.N."/>
            <person name="Niskanen T."/>
            <person name="Noordeloos M.E."/>
            <person name="Ohm R.A."/>
            <person name="Ortiz-Santana B."/>
            <person name="Ovrebo C."/>
            <person name="Racz N."/>
            <person name="Riley R."/>
            <person name="Savchenko A."/>
            <person name="Shiryaev A."/>
            <person name="Soop K."/>
            <person name="Spirin V."/>
            <person name="Szebenyi C."/>
            <person name="Tomsovsky M."/>
            <person name="Tulloss R.E."/>
            <person name="Uehling J."/>
            <person name="Grigoriev I.V."/>
            <person name="Vagvolgyi C."/>
            <person name="Papp T."/>
            <person name="Martin F.M."/>
            <person name="Miettinen O."/>
            <person name="Hibbett D.S."/>
            <person name="Nagy L.G."/>
        </authorList>
    </citation>
    <scope>NUCLEOTIDE SEQUENCE [LARGE SCALE GENOMIC DNA]</scope>
    <source>
        <strain evidence="1 2">NL-1719</strain>
    </source>
</reference>
<proteinExistence type="predicted"/>
<evidence type="ECO:0000313" key="2">
    <source>
        <dbReference type="Proteomes" id="UP000308600"/>
    </source>
</evidence>
<dbReference type="EMBL" id="ML208290">
    <property type="protein sequence ID" value="TFK72006.1"/>
    <property type="molecule type" value="Genomic_DNA"/>
</dbReference>